<dbReference type="Gene3D" id="3.40.47.10">
    <property type="match status" value="1"/>
</dbReference>
<reference evidence="4" key="1">
    <citation type="submission" date="2016-10" db="EMBL/GenBank/DDBJ databases">
        <title>Sequence of Gallionella enrichment culture.</title>
        <authorList>
            <person name="Poehlein A."/>
            <person name="Muehling M."/>
            <person name="Daniel R."/>
        </authorList>
    </citation>
    <scope>NUCLEOTIDE SEQUENCE</scope>
</reference>
<evidence type="ECO:0000256" key="2">
    <source>
        <dbReference type="ARBA" id="ARBA00022679"/>
    </source>
</evidence>
<comment type="caution">
    <text evidence="4">The sequence shown here is derived from an EMBL/GenBank/DDBJ whole genome shotgun (WGS) entry which is preliminary data.</text>
</comment>
<dbReference type="PROSITE" id="PS00606">
    <property type="entry name" value="KS3_1"/>
    <property type="match status" value="1"/>
</dbReference>
<organism evidence="4">
    <name type="scientific">mine drainage metagenome</name>
    <dbReference type="NCBI Taxonomy" id="410659"/>
    <lineage>
        <taxon>unclassified sequences</taxon>
        <taxon>metagenomes</taxon>
        <taxon>ecological metagenomes</taxon>
    </lineage>
</organism>
<keyword evidence="4" id="KW-0012">Acyltransferase</keyword>
<dbReference type="GO" id="GO:0005829">
    <property type="term" value="C:cytosol"/>
    <property type="evidence" value="ECO:0007669"/>
    <property type="project" value="TreeGrafter"/>
</dbReference>
<keyword evidence="2 4" id="KW-0808">Transferase</keyword>
<gene>
    <name evidence="4" type="primary">fabF_7</name>
    <name evidence="4" type="ORF">GALL_80170</name>
</gene>
<dbReference type="NCBIfam" id="NF006618">
    <property type="entry name" value="PRK09185.1"/>
    <property type="match status" value="1"/>
</dbReference>
<dbReference type="InterPro" id="IPR014030">
    <property type="entry name" value="Ketoacyl_synth_N"/>
</dbReference>
<protein>
    <submittedName>
        <fullName evidence="4">3-oxoacyl-[acyl-carrier-protein] synthase 2</fullName>
        <ecNumber evidence="4">2.3.1.179</ecNumber>
    </submittedName>
</protein>
<dbReference type="Pfam" id="PF00109">
    <property type="entry name" value="ketoacyl-synt"/>
    <property type="match status" value="1"/>
</dbReference>
<evidence type="ECO:0000313" key="4">
    <source>
        <dbReference type="EMBL" id="OIR10089.1"/>
    </source>
</evidence>
<dbReference type="SUPFAM" id="SSF53901">
    <property type="entry name" value="Thiolase-like"/>
    <property type="match status" value="2"/>
</dbReference>
<dbReference type="Pfam" id="PF02801">
    <property type="entry name" value="Ketoacyl-synt_C"/>
    <property type="match status" value="1"/>
</dbReference>
<accession>A0A1J5SNN8</accession>
<dbReference type="SMART" id="SM00825">
    <property type="entry name" value="PKS_KS"/>
    <property type="match status" value="1"/>
</dbReference>
<evidence type="ECO:0000256" key="1">
    <source>
        <dbReference type="ARBA" id="ARBA00008467"/>
    </source>
</evidence>
<comment type="similarity">
    <text evidence="1">Belongs to the thiolase-like superfamily. Beta-ketoacyl-ACP synthases family.</text>
</comment>
<dbReference type="GO" id="GO:0004315">
    <property type="term" value="F:3-oxoacyl-[acyl-carrier-protein] synthase activity"/>
    <property type="evidence" value="ECO:0007669"/>
    <property type="project" value="UniProtKB-EC"/>
</dbReference>
<dbReference type="PANTHER" id="PTHR11712:SF320">
    <property type="entry name" value="BETA-KETOACYL SYNTHASE"/>
    <property type="match status" value="1"/>
</dbReference>
<dbReference type="InterPro" id="IPR000794">
    <property type="entry name" value="Beta-ketoacyl_synthase"/>
</dbReference>
<evidence type="ECO:0000259" key="3">
    <source>
        <dbReference type="PROSITE" id="PS52004"/>
    </source>
</evidence>
<sequence length="387" mass="39627">MRLFLTACGVVCPLGHGVAAVARRLAAGRPAFTSRADLIPGRTVPVGMVSDLPAGAESRNNRLMAAALDEIAPAVAAAARRFGPHRLAVVLGTSTSGIAEGEQALMERRRTGAWPRDFLYTRQETGSLADFAARHLGLSGPAYVIATACSSSAKVFASARRLIRLGLADAAVVGGADSLCRMTLNGFNALEALSGEACRPFSRHRDGITIGEGAAAFLLSPDPGAVELLGAGESSDAHHATAPHPEGDGARLSMAQALAEAGLAPDDIAYINLHGTATPLNDAMEAKAVAALFPPQTWCGSTKGMTGHMLGGTGAVEAAFLWLCLDPGTGCATLPPHVWDGAADPLLPPLRLVPPGTALPAGRPLVMLSNSFGFGGSNLSLILGRTP</sequence>
<dbReference type="PROSITE" id="PS52004">
    <property type="entry name" value="KS3_2"/>
    <property type="match status" value="1"/>
</dbReference>
<dbReference type="EMBL" id="MLJW01000024">
    <property type="protein sequence ID" value="OIR10089.1"/>
    <property type="molecule type" value="Genomic_DNA"/>
</dbReference>
<dbReference type="EC" id="2.3.1.179" evidence="4"/>
<proteinExistence type="inferred from homology"/>
<dbReference type="InterPro" id="IPR014031">
    <property type="entry name" value="Ketoacyl_synth_C"/>
</dbReference>
<dbReference type="PANTHER" id="PTHR11712">
    <property type="entry name" value="POLYKETIDE SYNTHASE-RELATED"/>
    <property type="match status" value="1"/>
</dbReference>
<dbReference type="InterPro" id="IPR018201">
    <property type="entry name" value="Ketoacyl_synth_AS"/>
</dbReference>
<dbReference type="AlphaFoldDB" id="A0A1J5SNN8"/>
<dbReference type="InterPro" id="IPR016039">
    <property type="entry name" value="Thiolase-like"/>
</dbReference>
<name>A0A1J5SNN8_9ZZZZ</name>
<feature type="domain" description="Ketosynthase family 3 (KS3)" evidence="3">
    <location>
        <begin position="1"/>
        <end position="385"/>
    </location>
</feature>
<dbReference type="InterPro" id="IPR020841">
    <property type="entry name" value="PKS_Beta-ketoAc_synthase_dom"/>
</dbReference>
<dbReference type="CDD" id="cd00834">
    <property type="entry name" value="KAS_I_II"/>
    <property type="match status" value="1"/>
</dbReference>
<dbReference type="GO" id="GO:0006633">
    <property type="term" value="P:fatty acid biosynthetic process"/>
    <property type="evidence" value="ECO:0007669"/>
    <property type="project" value="InterPro"/>
</dbReference>